<keyword evidence="9" id="KW-0472">Membrane</keyword>
<dbReference type="GO" id="GO:0020037">
    <property type="term" value="F:heme binding"/>
    <property type="evidence" value="ECO:0007669"/>
    <property type="project" value="InterPro"/>
</dbReference>
<dbReference type="Pfam" id="PF00067">
    <property type="entry name" value="p450"/>
    <property type="match status" value="1"/>
</dbReference>
<keyword evidence="7 10" id="KW-0408">Iron</keyword>
<feature type="binding site" description="axial binding residue" evidence="10">
    <location>
        <position position="456"/>
    </location>
    <ligand>
        <name>heme</name>
        <dbReference type="ChEBI" id="CHEBI:30413"/>
    </ligand>
    <ligandPart>
        <name>Fe</name>
        <dbReference type="ChEBI" id="CHEBI:18248"/>
    </ligandPart>
</feature>
<dbReference type="OrthoDB" id="1103324at2759"/>
<evidence type="ECO:0000256" key="8">
    <source>
        <dbReference type="ARBA" id="ARBA00023033"/>
    </source>
</evidence>
<comment type="subcellular location">
    <subcellularLocation>
        <location evidence="2">Membrane</location>
    </subcellularLocation>
</comment>
<protein>
    <submittedName>
        <fullName evidence="13">Licodione synthase-like</fullName>
    </submittedName>
</protein>
<keyword evidence="4 10" id="KW-0349">Heme</keyword>
<dbReference type="RefSeq" id="XP_022729041.1">
    <property type="nucleotide sequence ID" value="XM_022873306.1"/>
</dbReference>
<evidence type="ECO:0000256" key="7">
    <source>
        <dbReference type="ARBA" id="ARBA00023004"/>
    </source>
</evidence>
<dbReference type="KEGG" id="dzi:111284583"/>
<name>A0A6P5XMA9_DURZI</name>
<sequence length="533" mass="60232">MILELKDSAILFIVIPLALIFLLRNRSRLRLPPSPPGLPIIGHLHLIVGTLPHQTFHNLSSRYGPLIYLRLGSVPAIVASNPELAKEFLMTNELSFSTRKRSIAVDQLTYKASYAFAHYGPYSKFIKRLSSSELVGSRMINRFLPVRTKELRYFLQLLLSKSKVGQSVNVSQELLKLTNNTISQMMLSIRCSGADSQADEAKNLVREVTELFGEFNSSDFIWFCKNLDLQRFRKKIDHVHRRYDGLLEKIISDRELKRKKRMEEKTNDQGDDEDDMRDFLDIMLDVMEDENSEIRLTRDNIKALVLDFLTAATDTTAGGIEWALAELMNHPKVLEKARQEIDKVVGTNRIVQESDTANLPYIQAIIKETLRLHPPIPVVARKSVEACKINGYDIPANAIVFVNVWSIGRHSGYWKDPLEFRPERFLSSNGTEGASHIDVKGQHFQLLPFGSGRRGCLGISLAMQELPTAVAATIQYFDFKVVTPDGVKSTAENVVDMTERNGLTSPRAHDLVCIPVPRLKNLLNVLEPVGEII</sequence>
<gene>
    <name evidence="13" type="primary">LOC111284583</name>
</gene>
<evidence type="ECO:0000256" key="5">
    <source>
        <dbReference type="ARBA" id="ARBA00022723"/>
    </source>
</evidence>
<dbReference type="InterPro" id="IPR001128">
    <property type="entry name" value="Cyt_P450"/>
</dbReference>
<dbReference type="PRINTS" id="PR00385">
    <property type="entry name" value="P450"/>
</dbReference>
<dbReference type="PROSITE" id="PS00086">
    <property type="entry name" value="CYTOCHROME_P450"/>
    <property type="match status" value="1"/>
</dbReference>
<keyword evidence="8 11" id="KW-0503">Monooxygenase</keyword>
<dbReference type="FunFam" id="1.10.630.10:FF:000019">
    <property type="entry name" value="Cytochrome P450 family protein"/>
    <property type="match status" value="1"/>
</dbReference>
<dbReference type="SUPFAM" id="SSF48264">
    <property type="entry name" value="Cytochrome P450"/>
    <property type="match status" value="1"/>
</dbReference>
<proteinExistence type="inferred from homology"/>
<dbReference type="InterPro" id="IPR017972">
    <property type="entry name" value="Cyt_P450_CS"/>
</dbReference>
<accession>A0A6P5XMA9</accession>
<dbReference type="PANTHER" id="PTHR47943:SF8">
    <property type="entry name" value="CYTOCHROME P450"/>
    <property type="match status" value="1"/>
</dbReference>
<dbReference type="InterPro" id="IPR002401">
    <property type="entry name" value="Cyt_P450_E_grp-I"/>
</dbReference>
<evidence type="ECO:0000256" key="9">
    <source>
        <dbReference type="ARBA" id="ARBA00023136"/>
    </source>
</evidence>
<evidence type="ECO:0000256" key="11">
    <source>
        <dbReference type="RuleBase" id="RU000461"/>
    </source>
</evidence>
<evidence type="ECO:0000313" key="12">
    <source>
        <dbReference type="Proteomes" id="UP000515121"/>
    </source>
</evidence>
<comment type="cofactor">
    <cofactor evidence="1 10">
        <name>heme</name>
        <dbReference type="ChEBI" id="CHEBI:30413"/>
    </cofactor>
</comment>
<dbReference type="GO" id="GO:0016705">
    <property type="term" value="F:oxidoreductase activity, acting on paired donors, with incorporation or reduction of molecular oxygen"/>
    <property type="evidence" value="ECO:0007669"/>
    <property type="project" value="InterPro"/>
</dbReference>
<keyword evidence="5 10" id="KW-0479">Metal-binding</keyword>
<dbReference type="Proteomes" id="UP000515121">
    <property type="component" value="Unplaced"/>
</dbReference>
<organism evidence="12 13">
    <name type="scientific">Durio zibethinus</name>
    <name type="common">Durian</name>
    <dbReference type="NCBI Taxonomy" id="66656"/>
    <lineage>
        <taxon>Eukaryota</taxon>
        <taxon>Viridiplantae</taxon>
        <taxon>Streptophyta</taxon>
        <taxon>Embryophyta</taxon>
        <taxon>Tracheophyta</taxon>
        <taxon>Spermatophyta</taxon>
        <taxon>Magnoliopsida</taxon>
        <taxon>eudicotyledons</taxon>
        <taxon>Gunneridae</taxon>
        <taxon>Pentapetalae</taxon>
        <taxon>rosids</taxon>
        <taxon>malvids</taxon>
        <taxon>Malvales</taxon>
        <taxon>Malvaceae</taxon>
        <taxon>Helicteroideae</taxon>
        <taxon>Durio</taxon>
    </lineage>
</organism>
<dbReference type="Gene3D" id="1.10.630.10">
    <property type="entry name" value="Cytochrome P450"/>
    <property type="match status" value="1"/>
</dbReference>
<dbReference type="PANTHER" id="PTHR47943">
    <property type="entry name" value="CYTOCHROME P450 93A3-LIKE"/>
    <property type="match status" value="1"/>
</dbReference>
<evidence type="ECO:0000256" key="4">
    <source>
        <dbReference type="ARBA" id="ARBA00022617"/>
    </source>
</evidence>
<evidence type="ECO:0000256" key="6">
    <source>
        <dbReference type="ARBA" id="ARBA00023002"/>
    </source>
</evidence>
<evidence type="ECO:0000256" key="2">
    <source>
        <dbReference type="ARBA" id="ARBA00004370"/>
    </source>
</evidence>
<evidence type="ECO:0000256" key="3">
    <source>
        <dbReference type="ARBA" id="ARBA00010617"/>
    </source>
</evidence>
<dbReference type="AlphaFoldDB" id="A0A6P5XMA9"/>
<reference evidence="13" key="1">
    <citation type="submission" date="2025-08" db="UniProtKB">
        <authorList>
            <consortium name="RefSeq"/>
        </authorList>
    </citation>
    <scope>IDENTIFICATION</scope>
    <source>
        <tissue evidence="13">Fruit stalk</tissue>
    </source>
</reference>
<dbReference type="GO" id="GO:0016020">
    <property type="term" value="C:membrane"/>
    <property type="evidence" value="ECO:0007669"/>
    <property type="project" value="UniProtKB-SubCell"/>
</dbReference>
<dbReference type="InterPro" id="IPR036396">
    <property type="entry name" value="Cyt_P450_sf"/>
</dbReference>
<keyword evidence="6 11" id="KW-0560">Oxidoreductase</keyword>
<keyword evidence="12" id="KW-1185">Reference proteome</keyword>
<dbReference type="GO" id="GO:0004497">
    <property type="term" value="F:monooxygenase activity"/>
    <property type="evidence" value="ECO:0007669"/>
    <property type="project" value="UniProtKB-KW"/>
</dbReference>
<evidence type="ECO:0000256" key="10">
    <source>
        <dbReference type="PIRSR" id="PIRSR602401-1"/>
    </source>
</evidence>
<comment type="similarity">
    <text evidence="3 11">Belongs to the cytochrome P450 family.</text>
</comment>
<dbReference type="GO" id="GO:0005506">
    <property type="term" value="F:iron ion binding"/>
    <property type="evidence" value="ECO:0007669"/>
    <property type="project" value="InterPro"/>
</dbReference>
<evidence type="ECO:0000256" key="1">
    <source>
        <dbReference type="ARBA" id="ARBA00001971"/>
    </source>
</evidence>
<dbReference type="PRINTS" id="PR00463">
    <property type="entry name" value="EP450I"/>
</dbReference>
<evidence type="ECO:0000313" key="13">
    <source>
        <dbReference type="RefSeq" id="XP_022729041.1"/>
    </source>
</evidence>
<dbReference type="GeneID" id="111284583"/>
<dbReference type="CDD" id="cd20655">
    <property type="entry name" value="CYP93"/>
    <property type="match status" value="1"/>
</dbReference>